<sequence length="316" mass="32951">MSVGVVVGLTLGGAVAFGASSALKHASAAEAPDAQSMRPSHIGRFIRATVTHRLWLGAVVCDVVGLVLQIFALHLGALALVQPLLVSGLVFALIFRWLFGTESLNRRQGLWALILTASLAVFLLMSAPHSASGGPEHVDKVPAIVVGCLGIVMVLVLIELGRRQRVHHQKAAVLGIAVGIVYAASAALLKAVTDVASSGLLHIFTSWQLYAFVAAGATGLLLNQLAFQAGPLSASLPATSTVDPLLSIVIGVAIYDEQVRHSPFDSVVLVAVLLVVGLAVVQLVRATETGDSTEPRVDPTESGDVSREPRVDPTEP</sequence>
<feature type="transmembrane region" description="Helical" evidence="2">
    <location>
        <begin position="172"/>
        <end position="193"/>
    </location>
</feature>
<dbReference type="Proteomes" id="UP000320244">
    <property type="component" value="Unassembled WGS sequence"/>
</dbReference>
<evidence type="ECO:0000256" key="1">
    <source>
        <dbReference type="SAM" id="MobiDB-lite"/>
    </source>
</evidence>
<dbReference type="PANTHER" id="PTHR40761:SF1">
    <property type="entry name" value="CONSERVED INTEGRAL MEMBRANE ALANINE VALINE AND LEUCINE RICH PROTEIN-RELATED"/>
    <property type="match status" value="1"/>
</dbReference>
<name>A0A563E0M0_9MICO</name>
<dbReference type="EMBL" id="VCQV01000014">
    <property type="protein sequence ID" value="TWP36067.1"/>
    <property type="molecule type" value="Genomic_DNA"/>
</dbReference>
<evidence type="ECO:0000313" key="4">
    <source>
        <dbReference type="Proteomes" id="UP000320244"/>
    </source>
</evidence>
<dbReference type="RefSeq" id="WP_146316909.1">
    <property type="nucleotide sequence ID" value="NZ_VCQV01000014.1"/>
</dbReference>
<feature type="compositionally biased region" description="Basic and acidic residues" evidence="1">
    <location>
        <begin position="293"/>
        <end position="316"/>
    </location>
</feature>
<proteinExistence type="predicted"/>
<dbReference type="AlphaFoldDB" id="A0A563E0M0"/>
<keyword evidence="4" id="KW-1185">Reference proteome</keyword>
<reference evidence="3 4" key="2">
    <citation type="submission" date="2019-08" db="EMBL/GenBank/DDBJ databases">
        <title>Jejuicoccus antrihumi gen. nov., sp. nov., a new member of the family Dermacoccaceae isolated from a cave.</title>
        <authorList>
            <person name="Schumann P."/>
            <person name="Kim I.S."/>
        </authorList>
    </citation>
    <scope>NUCLEOTIDE SEQUENCE [LARGE SCALE GENOMIC DNA]</scope>
    <source>
        <strain evidence="3 4">C5-26</strain>
    </source>
</reference>
<feature type="transmembrane region" description="Helical" evidence="2">
    <location>
        <begin position="141"/>
        <end position="160"/>
    </location>
</feature>
<evidence type="ECO:0000313" key="3">
    <source>
        <dbReference type="EMBL" id="TWP36067.1"/>
    </source>
</evidence>
<evidence type="ECO:0008006" key="5">
    <source>
        <dbReference type="Google" id="ProtNLM"/>
    </source>
</evidence>
<protein>
    <recommendedName>
        <fullName evidence="5">DMT family transporter</fullName>
    </recommendedName>
</protein>
<evidence type="ECO:0000256" key="2">
    <source>
        <dbReference type="SAM" id="Phobius"/>
    </source>
</evidence>
<feature type="transmembrane region" description="Helical" evidence="2">
    <location>
        <begin position="54"/>
        <end position="73"/>
    </location>
</feature>
<dbReference type="PANTHER" id="PTHR40761">
    <property type="entry name" value="CONSERVED INTEGRAL MEMBRANE ALANINE VALINE AND LEUCINE RICH PROTEIN-RELATED"/>
    <property type="match status" value="1"/>
</dbReference>
<feature type="transmembrane region" description="Helical" evidence="2">
    <location>
        <begin position="110"/>
        <end position="129"/>
    </location>
</feature>
<feature type="region of interest" description="Disordered" evidence="1">
    <location>
        <begin position="289"/>
        <end position="316"/>
    </location>
</feature>
<keyword evidence="2" id="KW-1133">Transmembrane helix</keyword>
<keyword evidence="2" id="KW-0812">Transmembrane</keyword>
<feature type="transmembrane region" description="Helical" evidence="2">
    <location>
        <begin position="234"/>
        <end position="255"/>
    </location>
</feature>
<keyword evidence="2" id="KW-0472">Membrane</keyword>
<feature type="transmembrane region" description="Helical" evidence="2">
    <location>
        <begin position="199"/>
        <end position="222"/>
    </location>
</feature>
<gene>
    <name evidence="3" type="ORF">FGL98_11495</name>
</gene>
<dbReference type="OrthoDB" id="5146529at2"/>
<dbReference type="NCBIfam" id="NF038012">
    <property type="entry name" value="DMT_1"/>
    <property type="match status" value="1"/>
</dbReference>
<reference evidence="3 4" key="1">
    <citation type="submission" date="2019-05" db="EMBL/GenBank/DDBJ databases">
        <authorList>
            <person name="Lee S.D."/>
        </authorList>
    </citation>
    <scope>NUCLEOTIDE SEQUENCE [LARGE SCALE GENOMIC DNA]</scope>
    <source>
        <strain evidence="3 4">C5-26</strain>
    </source>
</reference>
<accession>A0A563E0M0</accession>
<organism evidence="3 4">
    <name type="scientific">Leekyejoonella antrihumi</name>
    <dbReference type="NCBI Taxonomy" id="1660198"/>
    <lineage>
        <taxon>Bacteria</taxon>
        <taxon>Bacillati</taxon>
        <taxon>Actinomycetota</taxon>
        <taxon>Actinomycetes</taxon>
        <taxon>Micrococcales</taxon>
        <taxon>Dermacoccaceae</taxon>
        <taxon>Leekyejoonella</taxon>
    </lineage>
</organism>
<comment type="caution">
    <text evidence="3">The sequence shown here is derived from an EMBL/GenBank/DDBJ whole genome shotgun (WGS) entry which is preliminary data.</text>
</comment>
<feature type="transmembrane region" description="Helical" evidence="2">
    <location>
        <begin position="79"/>
        <end position="98"/>
    </location>
</feature>
<feature type="transmembrane region" description="Helical" evidence="2">
    <location>
        <begin position="267"/>
        <end position="286"/>
    </location>
</feature>